<dbReference type="EMBL" id="SNRW01005120">
    <property type="protein sequence ID" value="KAA6385761.1"/>
    <property type="molecule type" value="Genomic_DNA"/>
</dbReference>
<comment type="caution">
    <text evidence="1">The sequence shown here is derived from an EMBL/GenBank/DDBJ whole genome shotgun (WGS) entry which is preliminary data.</text>
</comment>
<name>A0A5J4VT49_9EUKA</name>
<reference evidence="1 2" key="1">
    <citation type="submission" date="2019-03" db="EMBL/GenBank/DDBJ databases">
        <title>Single cell metagenomics reveals metabolic interactions within the superorganism composed of flagellate Streblomastix strix and complex community of Bacteroidetes bacteria on its surface.</title>
        <authorList>
            <person name="Treitli S.C."/>
            <person name="Kolisko M."/>
            <person name="Husnik F."/>
            <person name="Keeling P."/>
            <person name="Hampl V."/>
        </authorList>
    </citation>
    <scope>NUCLEOTIDE SEQUENCE [LARGE SCALE GENOMIC DNA]</scope>
    <source>
        <strain evidence="1">ST1C</strain>
    </source>
</reference>
<dbReference type="AlphaFoldDB" id="A0A5J4VT49"/>
<organism evidence="1 2">
    <name type="scientific">Streblomastix strix</name>
    <dbReference type="NCBI Taxonomy" id="222440"/>
    <lineage>
        <taxon>Eukaryota</taxon>
        <taxon>Metamonada</taxon>
        <taxon>Preaxostyla</taxon>
        <taxon>Oxymonadida</taxon>
        <taxon>Streblomastigidae</taxon>
        <taxon>Streblomastix</taxon>
    </lineage>
</organism>
<evidence type="ECO:0000313" key="2">
    <source>
        <dbReference type="Proteomes" id="UP000324800"/>
    </source>
</evidence>
<protein>
    <submittedName>
        <fullName evidence="1">Uncharacterized protein</fullName>
    </submittedName>
</protein>
<accession>A0A5J4VT49</accession>
<sequence>MAFGTWKLNISIVKEAYQILENFHEDIYPHRDYIVFYAMNGNAYGTRSVYNNGNGTVGNIKCKDILKINAEYDSGKGTLIFFVQEEKQQVYVSGINDKVLFIGRSSCTIHSLKKLSSPTSGYAKNEKSIQW</sequence>
<proteinExistence type="predicted"/>
<evidence type="ECO:0000313" key="1">
    <source>
        <dbReference type="EMBL" id="KAA6385761.1"/>
    </source>
</evidence>
<dbReference type="Proteomes" id="UP000324800">
    <property type="component" value="Unassembled WGS sequence"/>
</dbReference>
<gene>
    <name evidence="1" type="ORF">EZS28_018714</name>
</gene>